<evidence type="ECO:0000313" key="10">
    <source>
        <dbReference type="Proteomes" id="UP000619479"/>
    </source>
</evidence>
<feature type="transmembrane region" description="Helical" evidence="6">
    <location>
        <begin position="12"/>
        <end position="34"/>
    </location>
</feature>
<dbReference type="GO" id="GO:0006935">
    <property type="term" value="P:chemotaxis"/>
    <property type="evidence" value="ECO:0007669"/>
    <property type="project" value="InterPro"/>
</dbReference>
<dbReference type="Proteomes" id="UP000619479">
    <property type="component" value="Unassembled WGS sequence"/>
</dbReference>
<dbReference type="GO" id="GO:0007165">
    <property type="term" value="P:signal transduction"/>
    <property type="evidence" value="ECO:0007669"/>
    <property type="project" value="UniProtKB-KW"/>
</dbReference>
<dbReference type="Gene3D" id="1.10.287.950">
    <property type="entry name" value="Methyl-accepting chemotaxis protein"/>
    <property type="match status" value="1"/>
</dbReference>
<reference evidence="9" key="1">
    <citation type="submission" date="2021-01" db="EMBL/GenBank/DDBJ databases">
        <title>Whole genome shotgun sequence of Actinoplanes cyaneus NBRC 14990.</title>
        <authorList>
            <person name="Komaki H."/>
            <person name="Tamura T."/>
        </authorList>
    </citation>
    <scope>NUCLEOTIDE SEQUENCE</scope>
    <source>
        <strain evidence="9">NBRC 14990</strain>
    </source>
</reference>
<evidence type="ECO:0000256" key="6">
    <source>
        <dbReference type="SAM" id="Phobius"/>
    </source>
</evidence>
<name>A0A919IGD7_9ACTN</name>
<evidence type="ECO:0000259" key="8">
    <source>
        <dbReference type="PROSITE" id="PS50885"/>
    </source>
</evidence>
<dbReference type="Pfam" id="PF00672">
    <property type="entry name" value="HAMP"/>
    <property type="match status" value="1"/>
</dbReference>
<dbReference type="AlphaFoldDB" id="A0A919IGD7"/>
<keyword evidence="10" id="KW-1185">Reference proteome</keyword>
<dbReference type="InterPro" id="IPR004089">
    <property type="entry name" value="MCPsignal_dom"/>
</dbReference>
<evidence type="ECO:0000256" key="3">
    <source>
        <dbReference type="ARBA" id="ARBA00023224"/>
    </source>
</evidence>
<keyword evidence="6" id="KW-0472">Membrane</keyword>
<dbReference type="CDD" id="cd06225">
    <property type="entry name" value="HAMP"/>
    <property type="match status" value="1"/>
</dbReference>
<dbReference type="PANTHER" id="PTHR32089:SF112">
    <property type="entry name" value="LYSOZYME-LIKE PROTEIN-RELATED"/>
    <property type="match status" value="1"/>
</dbReference>
<dbReference type="GO" id="GO:0004888">
    <property type="term" value="F:transmembrane signaling receptor activity"/>
    <property type="evidence" value="ECO:0007669"/>
    <property type="project" value="InterPro"/>
</dbReference>
<feature type="domain" description="Methyl-accepting transducer" evidence="7">
    <location>
        <begin position="286"/>
        <end position="508"/>
    </location>
</feature>
<accession>A0A919IGD7</accession>
<dbReference type="PANTHER" id="PTHR32089">
    <property type="entry name" value="METHYL-ACCEPTING CHEMOTAXIS PROTEIN MCPB"/>
    <property type="match status" value="1"/>
</dbReference>
<dbReference type="PROSITE" id="PS50111">
    <property type="entry name" value="CHEMOTAXIS_TRANSDUC_2"/>
    <property type="match status" value="1"/>
</dbReference>
<evidence type="ECO:0000256" key="1">
    <source>
        <dbReference type="ARBA" id="ARBA00022692"/>
    </source>
</evidence>
<gene>
    <name evidence="9" type="ORF">Acy02nite_25770</name>
</gene>
<dbReference type="Pfam" id="PF00015">
    <property type="entry name" value="MCPsignal"/>
    <property type="match status" value="1"/>
</dbReference>
<comment type="caution">
    <text evidence="9">The sequence shown here is derived from an EMBL/GenBank/DDBJ whole genome shotgun (WGS) entry which is preliminary data.</text>
</comment>
<keyword evidence="1 6" id="KW-0812">Transmembrane</keyword>
<dbReference type="InterPro" id="IPR003660">
    <property type="entry name" value="HAMP_dom"/>
</dbReference>
<keyword evidence="2 6" id="KW-1133">Transmembrane helix</keyword>
<dbReference type="InterPro" id="IPR004090">
    <property type="entry name" value="Chemotax_Me-accpt_rcpt"/>
</dbReference>
<dbReference type="SMART" id="SM00283">
    <property type="entry name" value="MA"/>
    <property type="match status" value="1"/>
</dbReference>
<evidence type="ECO:0008006" key="11">
    <source>
        <dbReference type="Google" id="ProtNLM"/>
    </source>
</evidence>
<sequence length="537" mass="55621">MRISDINVGKRLGASYLVLTALIGASAGVGWWGMRQQVAAEQKLAVLEHIRDDIEAIKYNAADVSGWQGLVVADVGAFGYSYATGPDGYNRQGELKSKNTIYAELAATGTEAMTAAERAEFAKLKPAWDEFFTWDSTIMKWLSADTRAARAKAMTSINGGEASDSYGKILDITAALDKSVNERADTVRAEVEQVRSEALRLLVLTLALATVLAITMGLWVTRSVTGPLAKVVAALKRLADHDLTVRIGLDRRDELGTLGDAVDRTAESLRETVSAIAVHAGTVSAASDELSEVSTRIAAASADVDAQATAVAGSANHVSGNVRTLQAGSSEMTLAIDEIARNAGEAAQVAGEAVGAVEQTNQTVSKLGESSAEIGKVVAMITSIAEQTNLLALNATIEAARAGELGKGFAVVAGEVKELSQETAKATEEIGRLVDAIQNDSSDAAGAIGRIGDVVARISDFQTLIAAAVEEQTATTSEMGRNVAEVAASSTTIASSIAGVAGAVGTTTAVAGQAQENAANLARTSGELRQLVAGFKL</sequence>
<dbReference type="PROSITE" id="PS50885">
    <property type="entry name" value="HAMP"/>
    <property type="match status" value="1"/>
</dbReference>
<organism evidence="9 10">
    <name type="scientific">Actinoplanes cyaneus</name>
    <dbReference type="NCBI Taxonomy" id="52696"/>
    <lineage>
        <taxon>Bacteria</taxon>
        <taxon>Bacillati</taxon>
        <taxon>Actinomycetota</taxon>
        <taxon>Actinomycetes</taxon>
        <taxon>Micromonosporales</taxon>
        <taxon>Micromonosporaceae</taxon>
        <taxon>Actinoplanes</taxon>
    </lineage>
</organism>
<protein>
    <recommendedName>
        <fullName evidence="11">Methyl-accepting chemotaxis protein</fullName>
    </recommendedName>
</protein>
<evidence type="ECO:0000259" key="7">
    <source>
        <dbReference type="PROSITE" id="PS50111"/>
    </source>
</evidence>
<dbReference type="RefSeq" id="WP_203740193.1">
    <property type="nucleotide sequence ID" value="NZ_BAAAUC010000048.1"/>
</dbReference>
<evidence type="ECO:0000256" key="2">
    <source>
        <dbReference type="ARBA" id="ARBA00022989"/>
    </source>
</evidence>
<keyword evidence="3 5" id="KW-0807">Transducer</keyword>
<dbReference type="PRINTS" id="PR00260">
    <property type="entry name" value="CHEMTRNSDUCR"/>
</dbReference>
<evidence type="ECO:0000256" key="4">
    <source>
        <dbReference type="ARBA" id="ARBA00029447"/>
    </source>
</evidence>
<dbReference type="GO" id="GO:0016020">
    <property type="term" value="C:membrane"/>
    <property type="evidence" value="ECO:0007669"/>
    <property type="project" value="InterPro"/>
</dbReference>
<evidence type="ECO:0000256" key="5">
    <source>
        <dbReference type="PROSITE-ProRule" id="PRU00284"/>
    </source>
</evidence>
<dbReference type="SMART" id="SM00304">
    <property type="entry name" value="HAMP"/>
    <property type="match status" value="1"/>
</dbReference>
<dbReference type="EMBL" id="BOMH01000018">
    <property type="protein sequence ID" value="GID64696.1"/>
    <property type="molecule type" value="Genomic_DNA"/>
</dbReference>
<comment type="similarity">
    <text evidence="4">Belongs to the methyl-accepting chemotaxis (MCP) protein family.</text>
</comment>
<dbReference type="SUPFAM" id="SSF58104">
    <property type="entry name" value="Methyl-accepting chemotaxis protein (MCP) signaling domain"/>
    <property type="match status" value="1"/>
</dbReference>
<proteinExistence type="inferred from homology"/>
<evidence type="ECO:0000313" key="9">
    <source>
        <dbReference type="EMBL" id="GID64696.1"/>
    </source>
</evidence>
<feature type="domain" description="HAMP" evidence="8">
    <location>
        <begin position="222"/>
        <end position="274"/>
    </location>
</feature>